<dbReference type="EMBL" id="DS754572">
    <property type="protein sequence ID" value="EEC08249.1"/>
    <property type="molecule type" value="Genomic_DNA"/>
</dbReference>
<dbReference type="VEuPathDB" id="VectorBase:ISCW006040"/>
<dbReference type="EMBL" id="ABJB010584388">
    <property type="status" value="NOT_ANNOTATED_CDS"/>
    <property type="molecule type" value="Genomic_DNA"/>
</dbReference>
<keyword evidence="3" id="KW-1185">Reference proteome</keyword>
<gene>
    <name evidence="1" type="ORF">IscW_ISCW006040</name>
</gene>
<accession>B7PNS7</accession>
<dbReference type="PaxDb" id="6945-B7PNS7"/>
<organism>
    <name type="scientific">Ixodes scapularis</name>
    <name type="common">Black-legged tick</name>
    <name type="synonym">Deer tick</name>
    <dbReference type="NCBI Taxonomy" id="6945"/>
    <lineage>
        <taxon>Eukaryota</taxon>
        <taxon>Metazoa</taxon>
        <taxon>Ecdysozoa</taxon>
        <taxon>Arthropoda</taxon>
        <taxon>Chelicerata</taxon>
        <taxon>Arachnida</taxon>
        <taxon>Acari</taxon>
        <taxon>Parasitiformes</taxon>
        <taxon>Ixodida</taxon>
        <taxon>Ixodoidea</taxon>
        <taxon>Ixodidae</taxon>
        <taxon>Ixodinae</taxon>
        <taxon>Ixodes</taxon>
    </lineage>
</organism>
<reference evidence="2" key="2">
    <citation type="submission" date="2020-05" db="UniProtKB">
        <authorList>
            <consortium name="EnsemblMetazoa"/>
        </authorList>
    </citation>
    <scope>IDENTIFICATION</scope>
    <source>
        <strain evidence="2">wikel</strain>
    </source>
</reference>
<dbReference type="EnsemblMetazoa" id="ISCW006040-RA">
    <property type="protein sequence ID" value="ISCW006040-PA"/>
    <property type="gene ID" value="ISCW006040"/>
</dbReference>
<evidence type="ECO:0000313" key="3">
    <source>
        <dbReference type="Proteomes" id="UP000001555"/>
    </source>
</evidence>
<sequence length="83" mass="8385">MPEVIGGAADDLCLGGLGGGLGGGLAAGNGFTWIDLVSDDLVWGPPAGRRLHTYSRRGMGAPCRADYGSRRDIIAGTSTGAPR</sequence>
<dbReference type="HOGENOM" id="CLU_2545126_0_0_1"/>
<protein>
    <submittedName>
        <fullName evidence="1 2">Uncharacterized protein</fullName>
    </submittedName>
</protein>
<dbReference type="InParanoid" id="B7PNS7"/>
<proteinExistence type="predicted"/>
<evidence type="ECO:0000313" key="1">
    <source>
        <dbReference type="EMBL" id="EEC08249.1"/>
    </source>
</evidence>
<dbReference type="AlphaFoldDB" id="B7PNS7"/>
<dbReference type="Proteomes" id="UP000001555">
    <property type="component" value="Unassembled WGS sequence"/>
</dbReference>
<evidence type="ECO:0000313" key="2">
    <source>
        <dbReference type="EnsemblMetazoa" id="ISCW006040-PA"/>
    </source>
</evidence>
<reference evidence="1 3" key="1">
    <citation type="submission" date="2008-03" db="EMBL/GenBank/DDBJ databases">
        <title>Annotation of Ixodes scapularis.</title>
        <authorList>
            <consortium name="Ixodes scapularis Genome Project Consortium"/>
            <person name="Caler E."/>
            <person name="Hannick L.I."/>
            <person name="Bidwell S."/>
            <person name="Joardar V."/>
            <person name="Thiagarajan M."/>
            <person name="Amedeo P."/>
            <person name="Galinsky K.J."/>
            <person name="Schobel S."/>
            <person name="Inman J."/>
            <person name="Hostetler J."/>
            <person name="Miller J."/>
            <person name="Hammond M."/>
            <person name="Megy K."/>
            <person name="Lawson D."/>
            <person name="Kodira C."/>
            <person name="Sutton G."/>
            <person name="Meyer J."/>
            <person name="Hill C.A."/>
            <person name="Birren B."/>
            <person name="Nene V."/>
            <person name="Collins F."/>
            <person name="Alarcon-Chaidez F."/>
            <person name="Wikel S."/>
            <person name="Strausberg R."/>
        </authorList>
    </citation>
    <scope>NUCLEOTIDE SEQUENCE [LARGE SCALE GENOMIC DNA]</scope>
    <source>
        <strain evidence="3">Wikel</strain>
        <strain evidence="1">Wikel colony</strain>
    </source>
</reference>
<name>B7PNS7_IXOSC</name>